<name>A0A9N9N617_9GLOM</name>
<dbReference type="AlphaFoldDB" id="A0A9N9N617"/>
<sequence length="117" mass="12945">MASTAYTIPQSVSSINEQNKASMAYTALQSISFTDEQITTSITSIDCINFNNLVLIFTAFVQAMKSDTLLPNTRYTSYMHPQSIMTSALVKKCARHLEIADINTSDTKKKGCGWFST</sequence>
<keyword evidence="2" id="KW-1185">Reference proteome</keyword>
<dbReference type="OrthoDB" id="2364698at2759"/>
<evidence type="ECO:0000313" key="2">
    <source>
        <dbReference type="Proteomes" id="UP000789570"/>
    </source>
</evidence>
<accession>A0A9N9N617</accession>
<proteinExistence type="predicted"/>
<evidence type="ECO:0000313" key="1">
    <source>
        <dbReference type="EMBL" id="CAG8705194.1"/>
    </source>
</evidence>
<dbReference type="Proteomes" id="UP000789570">
    <property type="component" value="Unassembled WGS sequence"/>
</dbReference>
<organism evidence="1 2">
    <name type="scientific">Funneliformis caledonium</name>
    <dbReference type="NCBI Taxonomy" id="1117310"/>
    <lineage>
        <taxon>Eukaryota</taxon>
        <taxon>Fungi</taxon>
        <taxon>Fungi incertae sedis</taxon>
        <taxon>Mucoromycota</taxon>
        <taxon>Glomeromycotina</taxon>
        <taxon>Glomeromycetes</taxon>
        <taxon>Glomerales</taxon>
        <taxon>Glomeraceae</taxon>
        <taxon>Funneliformis</taxon>
    </lineage>
</organism>
<comment type="caution">
    <text evidence="1">The sequence shown here is derived from an EMBL/GenBank/DDBJ whole genome shotgun (WGS) entry which is preliminary data.</text>
</comment>
<protein>
    <submittedName>
        <fullName evidence="1">16535_t:CDS:1</fullName>
    </submittedName>
</protein>
<reference evidence="1" key="1">
    <citation type="submission" date="2021-06" db="EMBL/GenBank/DDBJ databases">
        <authorList>
            <person name="Kallberg Y."/>
            <person name="Tangrot J."/>
            <person name="Rosling A."/>
        </authorList>
    </citation>
    <scope>NUCLEOTIDE SEQUENCE</scope>
    <source>
        <strain evidence="1">UK204</strain>
    </source>
</reference>
<gene>
    <name evidence="1" type="ORF">FCALED_LOCUS13669</name>
</gene>
<dbReference type="EMBL" id="CAJVPQ010008274">
    <property type="protein sequence ID" value="CAG8705194.1"/>
    <property type="molecule type" value="Genomic_DNA"/>
</dbReference>